<comment type="caution">
    <text evidence="1">The sequence shown here is derived from an EMBL/GenBank/DDBJ whole genome shotgun (WGS) entry which is preliminary data.</text>
</comment>
<dbReference type="AlphaFoldDB" id="G5JA08"/>
<accession>G5JA08</accession>
<reference evidence="1 2" key="1">
    <citation type="journal article" date="2011" name="Front. Microbiol.">
        <title>Two Strains of Crocosphaera watsonii with Highly Conserved Genomes are Distinguished by Strain-Specific Features.</title>
        <authorList>
            <person name="Bench S.R."/>
            <person name="Ilikchyan I.N."/>
            <person name="Tripp H.J."/>
            <person name="Zehr J.P."/>
        </authorList>
    </citation>
    <scope>NUCLEOTIDE SEQUENCE [LARGE SCALE GENOMIC DNA]</scope>
    <source>
        <strain evidence="1 2">WH 0003</strain>
    </source>
</reference>
<evidence type="ECO:0000313" key="1">
    <source>
        <dbReference type="EMBL" id="EHJ10981.1"/>
    </source>
</evidence>
<name>G5JA08_CROWT</name>
<proteinExistence type="predicted"/>
<protein>
    <submittedName>
        <fullName evidence="1">Uncharacterized protein</fullName>
    </submittedName>
</protein>
<evidence type="ECO:0000313" key="2">
    <source>
        <dbReference type="Proteomes" id="UP000003477"/>
    </source>
</evidence>
<organism evidence="1 2">
    <name type="scientific">Crocosphaera watsonii WH 0003</name>
    <dbReference type="NCBI Taxonomy" id="423471"/>
    <lineage>
        <taxon>Bacteria</taxon>
        <taxon>Bacillati</taxon>
        <taxon>Cyanobacteriota</taxon>
        <taxon>Cyanophyceae</taxon>
        <taxon>Oscillatoriophycideae</taxon>
        <taxon>Chroococcales</taxon>
        <taxon>Aphanothecaceae</taxon>
        <taxon>Crocosphaera</taxon>
    </lineage>
</organism>
<dbReference type="PATRIC" id="fig|423471.3.peg.4001"/>
<dbReference type="Proteomes" id="UP000003477">
    <property type="component" value="Unassembled WGS sequence"/>
</dbReference>
<gene>
    <name evidence="1" type="ORF">CWATWH0003_4271</name>
</gene>
<sequence length="48" mass="5455">MKIIVVLNSHLATSLKLANLQREQGTELILPMDNCQLSIIHYPLVRLI</sequence>
<dbReference type="EMBL" id="AESD01000648">
    <property type="protein sequence ID" value="EHJ10981.1"/>
    <property type="molecule type" value="Genomic_DNA"/>
</dbReference>